<accession>A0A2R6WLT3</accession>
<dbReference type="AlphaFoldDB" id="A0A2R6WLT3"/>
<feature type="signal peptide" evidence="1">
    <location>
        <begin position="1"/>
        <end position="25"/>
    </location>
</feature>
<dbReference type="Proteomes" id="UP000244005">
    <property type="component" value="Unassembled WGS sequence"/>
</dbReference>
<reference evidence="3" key="1">
    <citation type="journal article" date="2017" name="Cell">
        <title>Insights into land plant evolution garnered from the Marchantia polymorpha genome.</title>
        <authorList>
            <person name="Bowman J.L."/>
            <person name="Kohchi T."/>
            <person name="Yamato K.T."/>
            <person name="Jenkins J."/>
            <person name="Shu S."/>
            <person name="Ishizaki K."/>
            <person name="Yamaoka S."/>
            <person name="Nishihama R."/>
            <person name="Nakamura Y."/>
            <person name="Berger F."/>
            <person name="Adam C."/>
            <person name="Aki S.S."/>
            <person name="Althoff F."/>
            <person name="Araki T."/>
            <person name="Arteaga-Vazquez M.A."/>
            <person name="Balasubrmanian S."/>
            <person name="Barry K."/>
            <person name="Bauer D."/>
            <person name="Boehm C.R."/>
            <person name="Briginshaw L."/>
            <person name="Caballero-Perez J."/>
            <person name="Catarino B."/>
            <person name="Chen F."/>
            <person name="Chiyoda S."/>
            <person name="Chovatia M."/>
            <person name="Davies K.M."/>
            <person name="Delmans M."/>
            <person name="Demura T."/>
            <person name="Dierschke T."/>
            <person name="Dolan L."/>
            <person name="Dorantes-Acosta A.E."/>
            <person name="Eklund D.M."/>
            <person name="Florent S.N."/>
            <person name="Flores-Sandoval E."/>
            <person name="Fujiyama A."/>
            <person name="Fukuzawa H."/>
            <person name="Galik B."/>
            <person name="Grimanelli D."/>
            <person name="Grimwood J."/>
            <person name="Grossniklaus U."/>
            <person name="Hamada T."/>
            <person name="Haseloff J."/>
            <person name="Hetherington A.J."/>
            <person name="Higo A."/>
            <person name="Hirakawa Y."/>
            <person name="Hundley H.N."/>
            <person name="Ikeda Y."/>
            <person name="Inoue K."/>
            <person name="Inoue S.I."/>
            <person name="Ishida S."/>
            <person name="Jia Q."/>
            <person name="Kakita M."/>
            <person name="Kanazawa T."/>
            <person name="Kawai Y."/>
            <person name="Kawashima T."/>
            <person name="Kennedy M."/>
            <person name="Kinose K."/>
            <person name="Kinoshita T."/>
            <person name="Kohara Y."/>
            <person name="Koide E."/>
            <person name="Komatsu K."/>
            <person name="Kopischke S."/>
            <person name="Kubo M."/>
            <person name="Kyozuka J."/>
            <person name="Lagercrantz U."/>
            <person name="Lin S.S."/>
            <person name="Lindquist E."/>
            <person name="Lipzen A.M."/>
            <person name="Lu C.W."/>
            <person name="De Luna E."/>
            <person name="Martienssen R.A."/>
            <person name="Minamino N."/>
            <person name="Mizutani M."/>
            <person name="Mizutani M."/>
            <person name="Mochizuki N."/>
            <person name="Monte I."/>
            <person name="Mosher R."/>
            <person name="Nagasaki H."/>
            <person name="Nakagami H."/>
            <person name="Naramoto S."/>
            <person name="Nishitani K."/>
            <person name="Ohtani M."/>
            <person name="Okamoto T."/>
            <person name="Okumura M."/>
            <person name="Phillips J."/>
            <person name="Pollak B."/>
            <person name="Reinders A."/>
            <person name="Rovekamp M."/>
            <person name="Sano R."/>
            <person name="Sawa S."/>
            <person name="Schmid M.W."/>
            <person name="Shirakawa M."/>
            <person name="Solano R."/>
            <person name="Spunde A."/>
            <person name="Suetsugu N."/>
            <person name="Sugano S."/>
            <person name="Sugiyama A."/>
            <person name="Sun R."/>
            <person name="Suzuki Y."/>
            <person name="Takenaka M."/>
            <person name="Takezawa D."/>
            <person name="Tomogane H."/>
            <person name="Tsuzuki M."/>
            <person name="Ueda T."/>
            <person name="Umeda M."/>
            <person name="Ward J.M."/>
            <person name="Watanabe Y."/>
            <person name="Yazaki K."/>
            <person name="Yokoyama R."/>
            <person name="Yoshitake Y."/>
            <person name="Yotsui I."/>
            <person name="Zachgo S."/>
            <person name="Schmutz J."/>
        </authorList>
    </citation>
    <scope>NUCLEOTIDE SEQUENCE [LARGE SCALE GENOMIC DNA]</scope>
    <source>
        <strain evidence="3">Tak-1</strain>
    </source>
</reference>
<evidence type="ECO:0000313" key="3">
    <source>
        <dbReference type="Proteomes" id="UP000244005"/>
    </source>
</evidence>
<protein>
    <submittedName>
        <fullName evidence="2">Uncharacterized protein</fullName>
    </submittedName>
</protein>
<evidence type="ECO:0000256" key="1">
    <source>
        <dbReference type="SAM" id="SignalP"/>
    </source>
</evidence>
<keyword evidence="1" id="KW-0732">Signal</keyword>
<feature type="chain" id="PRO_5015334213" evidence="1">
    <location>
        <begin position="26"/>
        <end position="155"/>
    </location>
</feature>
<name>A0A2R6WLT3_MARPO</name>
<gene>
    <name evidence="2" type="ORF">MARPO_0076s0058</name>
</gene>
<organism evidence="2 3">
    <name type="scientific">Marchantia polymorpha</name>
    <name type="common">Common liverwort</name>
    <name type="synonym">Marchantia aquatica</name>
    <dbReference type="NCBI Taxonomy" id="3197"/>
    <lineage>
        <taxon>Eukaryota</taxon>
        <taxon>Viridiplantae</taxon>
        <taxon>Streptophyta</taxon>
        <taxon>Embryophyta</taxon>
        <taxon>Marchantiophyta</taxon>
        <taxon>Marchantiopsida</taxon>
        <taxon>Marchantiidae</taxon>
        <taxon>Marchantiales</taxon>
        <taxon>Marchantiaceae</taxon>
        <taxon>Marchantia</taxon>
    </lineage>
</organism>
<dbReference type="OrthoDB" id="1952330at2759"/>
<proteinExistence type="predicted"/>
<dbReference type="Gramene" id="Mp7g07360.1">
    <property type="protein sequence ID" value="Mp7g07360.1.cds1"/>
    <property type="gene ID" value="Mp7g07360"/>
</dbReference>
<dbReference type="EMBL" id="KZ772748">
    <property type="protein sequence ID" value="PTQ34821.1"/>
    <property type="molecule type" value="Genomic_DNA"/>
</dbReference>
<sequence length="155" mass="16859">MATKMMFTVFASIFVVFALTVVVSGEEDVHVSCNANENGASKMDASILVDITRVLTNEVLPDAYLCGPRLAGPMNCAEIYSRGTAQIRVCSRGHHLPCNEAGEYLNRVLAQCVTEGANGQDVVEGEVTIDRNDWLKEITYYIERKSCPSSGAFSS</sequence>
<evidence type="ECO:0000313" key="2">
    <source>
        <dbReference type="EMBL" id="PTQ34821.1"/>
    </source>
</evidence>
<keyword evidence="3" id="KW-1185">Reference proteome</keyword>